<evidence type="ECO:0000256" key="5">
    <source>
        <dbReference type="ARBA" id="ARBA00022692"/>
    </source>
</evidence>
<feature type="transmembrane region" description="Helical" evidence="8">
    <location>
        <begin position="12"/>
        <end position="32"/>
    </location>
</feature>
<keyword evidence="5 8" id="KW-0812">Transmembrane</keyword>
<comment type="similarity">
    <text evidence="2">Belongs to the binding-protein-dependent transport system permease family. CysTW subfamily.</text>
</comment>
<accession>A0ABZ2AMA7</accession>
<keyword evidence="6 8" id="KW-1133">Transmembrane helix</keyword>
<proteinExistence type="inferred from homology"/>
<keyword evidence="4" id="KW-1003">Cell membrane</keyword>
<comment type="subcellular location">
    <subcellularLocation>
        <location evidence="1">Cell membrane</location>
        <topology evidence="1">Multi-pass membrane protein</topology>
    </subcellularLocation>
</comment>
<evidence type="ECO:0000313" key="10">
    <source>
        <dbReference type="EMBL" id="WVN21907.1"/>
    </source>
</evidence>
<dbReference type="InterPro" id="IPR035906">
    <property type="entry name" value="MetI-like_sf"/>
</dbReference>
<evidence type="ECO:0000313" key="11">
    <source>
        <dbReference type="Proteomes" id="UP001432074"/>
    </source>
</evidence>
<feature type="transmembrane region" description="Helical" evidence="8">
    <location>
        <begin position="236"/>
        <end position="259"/>
    </location>
</feature>
<evidence type="ECO:0000256" key="6">
    <source>
        <dbReference type="ARBA" id="ARBA00022989"/>
    </source>
</evidence>
<dbReference type="PANTHER" id="PTHR43848:SF2">
    <property type="entry name" value="PUTRESCINE TRANSPORT SYSTEM PERMEASE PROTEIN POTI"/>
    <property type="match status" value="1"/>
</dbReference>
<dbReference type="Gene3D" id="1.10.3720.10">
    <property type="entry name" value="MetI-like"/>
    <property type="match status" value="1"/>
</dbReference>
<dbReference type="RefSeq" id="WP_129694741.1">
    <property type="nucleotide sequence ID" value="NZ_CP143577.1"/>
</dbReference>
<protein>
    <submittedName>
        <fullName evidence="10">ABC transporter permease</fullName>
    </submittedName>
</protein>
<evidence type="ECO:0000256" key="8">
    <source>
        <dbReference type="SAM" id="Phobius"/>
    </source>
</evidence>
<dbReference type="PANTHER" id="PTHR43848">
    <property type="entry name" value="PUTRESCINE TRANSPORT SYSTEM PERMEASE PROTEIN POTI"/>
    <property type="match status" value="1"/>
</dbReference>
<evidence type="ECO:0000256" key="7">
    <source>
        <dbReference type="ARBA" id="ARBA00023136"/>
    </source>
</evidence>
<dbReference type="PROSITE" id="PS50928">
    <property type="entry name" value="ABC_TM1"/>
    <property type="match status" value="1"/>
</dbReference>
<feature type="transmembrane region" description="Helical" evidence="8">
    <location>
        <begin position="112"/>
        <end position="134"/>
    </location>
</feature>
<organism evidence="10 11">
    <name type="scientific">Mycoplasmopsis arginini</name>
    <name type="common">Mycoplasma arginini</name>
    <dbReference type="NCBI Taxonomy" id="2094"/>
    <lineage>
        <taxon>Bacteria</taxon>
        <taxon>Bacillati</taxon>
        <taxon>Mycoplasmatota</taxon>
        <taxon>Mycoplasmoidales</taxon>
        <taxon>Metamycoplasmataceae</taxon>
        <taxon>Mycoplasmopsis</taxon>
    </lineage>
</organism>
<keyword evidence="11" id="KW-1185">Reference proteome</keyword>
<sequence>MSKIKNFLKYSYVFIILGFLYVPIIFGTIYSFNSPSNKGIFSVTTWNRTSFEAYSELFSKSHTLAFVNSFLLGIATSVLVITISLLTVFALWRNKNKGARSYVQTTSNVPMINPDVITGLTLAIVLNFLFFGTLKATSEGFVRSIIGHTVMCLPYGILIMLPKSDKFSKNIFEASQDLGYSKFKTWFKTYFVYMLGSIGFTFVMTMTLSFDDFIITRIVSNTETLGTQLYEGQFQAWSLAIGAISLLVVIFGNTLYIVFKGTQNSKAKKAILLSKKQAQKDFYKEAL</sequence>
<feature type="domain" description="ABC transmembrane type-1" evidence="9">
    <location>
        <begin position="66"/>
        <end position="259"/>
    </location>
</feature>
<reference evidence="10" key="1">
    <citation type="submission" date="2024-01" db="EMBL/GenBank/DDBJ databases">
        <title>Complete genome sequence of Mycoplasma arginini type strain G 230.</title>
        <authorList>
            <person name="Spergser J."/>
        </authorList>
    </citation>
    <scope>NUCLEOTIDE SEQUENCE</scope>
    <source>
        <strain evidence="10">NCTC 10129</strain>
    </source>
</reference>
<dbReference type="Proteomes" id="UP001432074">
    <property type="component" value="Chromosome"/>
</dbReference>
<feature type="transmembrane region" description="Helical" evidence="8">
    <location>
        <begin position="190"/>
        <end position="210"/>
    </location>
</feature>
<keyword evidence="7 8" id="KW-0472">Membrane</keyword>
<dbReference type="EMBL" id="CP143577">
    <property type="protein sequence ID" value="WVN21907.1"/>
    <property type="molecule type" value="Genomic_DNA"/>
</dbReference>
<keyword evidence="3" id="KW-0813">Transport</keyword>
<gene>
    <name evidence="10" type="ORF">V2E25_02915</name>
</gene>
<dbReference type="SUPFAM" id="SSF161098">
    <property type="entry name" value="MetI-like"/>
    <property type="match status" value="1"/>
</dbReference>
<feature type="transmembrane region" description="Helical" evidence="8">
    <location>
        <begin position="70"/>
        <end position="92"/>
    </location>
</feature>
<name>A0ABZ2AMA7_MYCAR</name>
<evidence type="ECO:0000256" key="2">
    <source>
        <dbReference type="ARBA" id="ARBA00007069"/>
    </source>
</evidence>
<evidence type="ECO:0000256" key="4">
    <source>
        <dbReference type="ARBA" id="ARBA00022475"/>
    </source>
</evidence>
<dbReference type="InterPro" id="IPR000515">
    <property type="entry name" value="MetI-like"/>
</dbReference>
<evidence type="ECO:0000256" key="3">
    <source>
        <dbReference type="ARBA" id="ARBA00022448"/>
    </source>
</evidence>
<evidence type="ECO:0000256" key="1">
    <source>
        <dbReference type="ARBA" id="ARBA00004651"/>
    </source>
</evidence>
<feature type="transmembrane region" description="Helical" evidence="8">
    <location>
        <begin position="140"/>
        <end position="161"/>
    </location>
</feature>
<evidence type="ECO:0000259" key="9">
    <source>
        <dbReference type="PROSITE" id="PS50928"/>
    </source>
</evidence>
<dbReference type="InterPro" id="IPR051789">
    <property type="entry name" value="Bact_Polyamine_Transport"/>
</dbReference>